<protein>
    <submittedName>
        <fullName evidence="1">Uncharacterized protein</fullName>
    </submittedName>
</protein>
<evidence type="ECO:0000313" key="1">
    <source>
        <dbReference type="EMBL" id="TQD36230.1"/>
    </source>
</evidence>
<dbReference type="Proteomes" id="UP000317169">
    <property type="component" value="Unassembled WGS sequence"/>
</dbReference>
<evidence type="ECO:0000313" key="2">
    <source>
        <dbReference type="Proteomes" id="UP000317169"/>
    </source>
</evidence>
<organism evidence="1 2">
    <name type="scientific">Haloflavibacter putidus</name>
    <dbReference type="NCBI Taxonomy" id="2576776"/>
    <lineage>
        <taxon>Bacteria</taxon>
        <taxon>Pseudomonadati</taxon>
        <taxon>Bacteroidota</taxon>
        <taxon>Flavobacteriia</taxon>
        <taxon>Flavobacteriales</taxon>
        <taxon>Flavobacteriaceae</taxon>
        <taxon>Haloflavibacter</taxon>
    </lineage>
</organism>
<comment type="caution">
    <text evidence="1">The sequence shown here is derived from an EMBL/GenBank/DDBJ whole genome shotgun (WGS) entry which is preliminary data.</text>
</comment>
<dbReference type="EMBL" id="VIAR01000011">
    <property type="protein sequence ID" value="TQD36230.1"/>
    <property type="molecule type" value="Genomic_DNA"/>
</dbReference>
<proteinExistence type="predicted"/>
<dbReference type="AlphaFoldDB" id="A0A507ZFH7"/>
<keyword evidence="2" id="KW-1185">Reference proteome</keyword>
<accession>A0A507ZFH7</accession>
<reference evidence="1 2" key="1">
    <citation type="submission" date="2019-06" db="EMBL/GenBank/DDBJ databases">
        <title>Flavibacter putida gen. nov., sp. nov., a novel marine bacterium of the family Flavobacteriaceae isolated from coastal seawater.</title>
        <authorList>
            <person name="Feng X."/>
        </authorList>
    </citation>
    <scope>NUCLEOTIDE SEQUENCE [LARGE SCALE GENOMIC DNA]</scope>
    <source>
        <strain evidence="1 2">PLHSN227</strain>
    </source>
</reference>
<gene>
    <name evidence="1" type="ORF">FKR84_10460</name>
</gene>
<name>A0A507ZFH7_9FLAO</name>
<sequence length="184" mass="21538">MKKAIVFLIGFIFVNVGSAQIIPISNLKSDTIIEPFQLVKKHYGEKHLYILFEENDNASIYRSKNQNFSTIYFQLSKFIPEEDFKYFIGYYSSGELYKAIPGVSSCMGDDNKISLVWLSLQCEERSMRLSQNLKENMNILHTKEIEKIRFSSLRNLIRNSDIIDILLHERENKFSVYRVKGCKE</sequence>
<dbReference type="RefSeq" id="WP_141422259.1">
    <property type="nucleotide sequence ID" value="NZ_VIAR01000011.1"/>
</dbReference>